<evidence type="ECO:0008006" key="6">
    <source>
        <dbReference type="Google" id="ProtNLM"/>
    </source>
</evidence>
<proteinExistence type="predicted"/>
<protein>
    <recommendedName>
        <fullName evidence="6">Retrotransposon gag domain-containing protein</fullName>
    </recommendedName>
</protein>
<evidence type="ECO:0000313" key="4">
    <source>
        <dbReference type="EMBL" id="CAF3851722.1"/>
    </source>
</evidence>
<reference evidence="2" key="1">
    <citation type="submission" date="2021-02" db="EMBL/GenBank/DDBJ databases">
        <authorList>
            <person name="Nowell W R."/>
        </authorList>
    </citation>
    <scope>NUCLEOTIDE SEQUENCE</scope>
</reference>
<dbReference type="PANTHER" id="PTHR33194:SF4">
    <property type="entry name" value="CCHC-TYPE DOMAIN-CONTAINING PROTEIN"/>
    <property type="match status" value="1"/>
</dbReference>
<dbReference type="Proteomes" id="UP000682733">
    <property type="component" value="Unassembled WGS sequence"/>
</dbReference>
<accession>A0A814N1G0</accession>
<dbReference type="AlphaFoldDB" id="A0A814N1G0"/>
<organism evidence="2 5">
    <name type="scientific">Didymodactylos carnosus</name>
    <dbReference type="NCBI Taxonomy" id="1234261"/>
    <lineage>
        <taxon>Eukaryota</taxon>
        <taxon>Metazoa</taxon>
        <taxon>Spiralia</taxon>
        <taxon>Gnathifera</taxon>
        <taxon>Rotifera</taxon>
        <taxon>Eurotatoria</taxon>
        <taxon>Bdelloidea</taxon>
        <taxon>Philodinida</taxon>
        <taxon>Philodinidae</taxon>
        <taxon>Didymodactylos</taxon>
    </lineage>
</organism>
<evidence type="ECO:0000313" key="1">
    <source>
        <dbReference type="EMBL" id="CAF0848999.1"/>
    </source>
</evidence>
<evidence type="ECO:0000313" key="5">
    <source>
        <dbReference type="Proteomes" id="UP000663829"/>
    </source>
</evidence>
<dbReference type="Proteomes" id="UP000677228">
    <property type="component" value="Unassembled WGS sequence"/>
</dbReference>
<name>A0A814N1G0_9BILA</name>
<gene>
    <name evidence="2" type="ORF">GPM918_LOCUS18018</name>
    <name evidence="1" type="ORF">OVA965_LOCUS7041</name>
    <name evidence="4" type="ORF">SRO942_LOCUS18015</name>
    <name evidence="3" type="ORF">TMI583_LOCUS7037</name>
</gene>
<evidence type="ECO:0000313" key="2">
    <source>
        <dbReference type="EMBL" id="CAF1086148.1"/>
    </source>
</evidence>
<dbReference type="EMBL" id="CAJOBA010002194">
    <property type="protein sequence ID" value="CAF3634265.1"/>
    <property type="molecule type" value="Genomic_DNA"/>
</dbReference>
<dbReference type="EMBL" id="CAJNOK010002194">
    <property type="protein sequence ID" value="CAF0848999.1"/>
    <property type="molecule type" value="Genomic_DNA"/>
</dbReference>
<dbReference type="Proteomes" id="UP000663829">
    <property type="component" value="Unassembled WGS sequence"/>
</dbReference>
<dbReference type="EMBL" id="CAJNOQ010005100">
    <property type="protein sequence ID" value="CAF1086148.1"/>
    <property type="molecule type" value="Genomic_DNA"/>
</dbReference>
<comment type="caution">
    <text evidence="2">The sequence shown here is derived from an EMBL/GenBank/DDBJ whole genome shotgun (WGS) entry which is preliminary data.</text>
</comment>
<keyword evidence="5" id="KW-1185">Reference proteome</keyword>
<dbReference type="Proteomes" id="UP000681722">
    <property type="component" value="Unassembled WGS sequence"/>
</dbReference>
<dbReference type="PANTHER" id="PTHR33194">
    <property type="entry name" value="ZINC KNUCKLE DOMAINCONTAINING PROTEIN"/>
    <property type="match status" value="1"/>
</dbReference>
<evidence type="ECO:0000313" key="3">
    <source>
        <dbReference type="EMBL" id="CAF3634265.1"/>
    </source>
</evidence>
<dbReference type="EMBL" id="CAJOBC010005100">
    <property type="protein sequence ID" value="CAF3851722.1"/>
    <property type="molecule type" value="Genomic_DNA"/>
</dbReference>
<dbReference type="OrthoDB" id="2272416at2759"/>
<sequence>MSVVTNIPPSSSFLGDKNEDVNDWLEVINQKFDACELTGPQRQKWAVAFLSNDALKWHTRNVVKLETWNDFQTALKDNFPPPPAPSSSIIFHQLLSRKQGNTELFNRYYADIIKLCHRYDPLMSDDTRCDILKSGMNKILLDKCCGKGLLLLMNYVNLLNASNKINNSSTLGEKELKVAGTSIFDRILKLENPSSLRSPTEAFSLAI</sequence>